<gene>
    <name evidence="1" type="ORF">AR1Y2_2541</name>
</gene>
<dbReference type="EMBL" id="CP040058">
    <property type="protein sequence ID" value="QCP35995.1"/>
    <property type="molecule type" value="Genomic_DNA"/>
</dbReference>
<keyword evidence="2" id="KW-1185">Reference proteome</keyword>
<evidence type="ECO:0000313" key="2">
    <source>
        <dbReference type="Proteomes" id="UP000298653"/>
    </source>
</evidence>
<protein>
    <submittedName>
        <fullName evidence="1">Uncharacterized protein</fullName>
    </submittedName>
</protein>
<reference evidence="1 2" key="1">
    <citation type="submission" date="2019-05" db="EMBL/GenBank/DDBJ databases">
        <title>Complete genome sequencing of Anaerostipes rhamnosivorans.</title>
        <authorList>
            <person name="Bui T.P.N."/>
            <person name="de Vos W.M."/>
        </authorList>
    </citation>
    <scope>NUCLEOTIDE SEQUENCE [LARGE SCALE GENOMIC DNA]</scope>
    <source>
        <strain evidence="1 2">1y2</strain>
    </source>
</reference>
<evidence type="ECO:0000313" key="1">
    <source>
        <dbReference type="EMBL" id="QCP35995.1"/>
    </source>
</evidence>
<dbReference type="Proteomes" id="UP000298653">
    <property type="component" value="Chromosome"/>
</dbReference>
<name>A0A4P8IGP5_9FIRM</name>
<dbReference type="KEGG" id="arf:AR1Y2_2541"/>
<organism evidence="1 2">
    <name type="scientific">Anaerostipes rhamnosivorans</name>
    <dbReference type="NCBI Taxonomy" id="1229621"/>
    <lineage>
        <taxon>Bacteria</taxon>
        <taxon>Bacillati</taxon>
        <taxon>Bacillota</taxon>
        <taxon>Clostridia</taxon>
        <taxon>Lachnospirales</taxon>
        <taxon>Lachnospiraceae</taxon>
        <taxon>Anaerostipes</taxon>
    </lineage>
</organism>
<sequence length="41" mass="4712">MKKTQSKKNSTGRKSQRLKAFRGHLAAGTLWSRTVKMQNLH</sequence>
<proteinExistence type="predicted"/>
<accession>A0A4P8IGP5</accession>
<dbReference type="AlphaFoldDB" id="A0A4P8IGP5"/>